<keyword evidence="4" id="KW-0255">Endonuclease</keyword>
<evidence type="ECO:0000256" key="6">
    <source>
        <dbReference type="ARBA" id="ARBA00022918"/>
    </source>
</evidence>
<dbReference type="GO" id="GO:0003964">
    <property type="term" value="F:RNA-directed DNA polymerase activity"/>
    <property type="evidence" value="ECO:0007669"/>
    <property type="project" value="UniProtKB-KW"/>
</dbReference>
<dbReference type="PROSITE" id="PS50879">
    <property type="entry name" value="RNASE_H_1"/>
    <property type="match status" value="1"/>
</dbReference>
<dbReference type="InterPro" id="IPR010998">
    <property type="entry name" value="Integrase_recombinase_N"/>
</dbReference>
<dbReference type="OrthoDB" id="7756796at2759"/>
<dbReference type="CDD" id="cd09275">
    <property type="entry name" value="RNase_HI_RT_DIRS1"/>
    <property type="match status" value="1"/>
</dbReference>
<evidence type="ECO:0000313" key="10">
    <source>
        <dbReference type="Proteomes" id="UP001152320"/>
    </source>
</evidence>
<evidence type="ECO:0000256" key="1">
    <source>
        <dbReference type="ARBA" id="ARBA00022679"/>
    </source>
</evidence>
<keyword evidence="2" id="KW-0548">Nucleotidyltransferase</keyword>
<dbReference type="InterPro" id="IPR041373">
    <property type="entry name" value="RT_RNaseH"/>
</dbReference>
<keyword evidence="10" id="KW-1185">Reference proteome</keyword>
<sequence>MTVSLTLERKCKTKRKIKGLLDSSLITIRQLAEVIGILVSNLPGVAYGRLYYRHLEFNKINSLRAAKGDFDAKTTLTSLSRLELLWWLSNIDEAFCHIHHKPVGAVLECDASTLGWGAVLRSGNQSMANDRWSRSQRKFHVNVLELLAIYFGLKALCKALRGQHVGIRSDNMTAVSYINHMGGTKSSQCNEVTKIIWLWCKDNDIWISAAHIPGAQNGIADHLSRNGKINTEWALNDKIFLDITSVFGCPDINLFATNEKYRAVSWRYEPQAHATDAFSFTWTDHNFYAFPPFSMIGRCLQKIELEQATGILIAPVWTTQASFVKLMELLIAVPLLLPVSKERQSLYAQGISPKAADIILEAWRPSTQKQYLVYLSRWLLFCSKRNIDPMQTDLKEILNFLVELFEGGVGYSGINTARSMLSSFVLIPKNIGKNNLVKRFVKGIFELKTPRPHRCHVWDVSTVFQYVKSLEHNAELTLKFLTYKAVILATLISAQRVQTLSQLDLDFMEMTEQSFIFHINDKLKQTRPGHVGLQICFDNFSEDELLCIYSVLKIYIQKTENLRTSSKLFISYRK</sequence>
<dbReference type="GO" id="GO:0003677">
    <property type="term" value="F:DNA binding"/>
    <property type="evidence" value="ECO:0007669"/>
    <property type="project" value="UniProtKB-KW"/>
</dbReference>
<dbReference type="InterPro" id="IPR002156">
    <property type="entry name" value="RNaseH_domain"/>
</dbReference>
<keyword evidence="3" id="KW-0540">Nuclease</keyword>
<dbReference type="SUPFAM" id="SSF47823">
    <property type="entry name" value="lambda integrase-like, N-terminal domain"/>
    <property type="match status" value="1"/>
</dbReference>
<keyword evidence="7" id="KW-0238">DNA-binding</keyword>
<organism evidence="9 10">
    <name type="scientific">Holothuria leucospilota</name>
    <name type="common">Black long sea cucumber</name>
    <name type="synonym">Mertensiothuria leucospilota</name>
    <dbReference type="NCBI Taxonomy" id="206669"/>
    <lineage>
        <taxon>Eukaryota</taxon>
        <taxon>Metazoa</taxon>
        <taxon>Echinodermata</taxon>
        <taxon>Eleutherozoa</taxon>
        <taxon>Echinozoa</taxon>
        <taxon>Holothuroidea</taxon>
        <taxon>Aspidochirotacea</taxon>
        <taxon>Aspidochirotida</taxon>
        <taxon>Holothuriidae</taxon>
        <taxon>Holothuria</taxon>
    </lineage>
</organism>
<dbReference type="PANTHER" id="PTHR33050">
    <property type="entry name" value="REVERSE TRANSCRIPTASE DOMAIN-CONTAINING PROTEIN"/>
    <property type="match status" value="1"/>
</dbReference>
<dbReference type="InterPro" id="IPR036397">
    <property type="entry name" value="RNaseH_sf"/>
</dbReference>
<dbReference type="Gene3D" id="1.10.150.130">
    <property type="match status" value="1"/>
</dbReference>
<dbReference type="Gene3D" id="3.30.420.10">
    <property type="entry name" value="Ribonuclease H-like superfamily/Ribonuclease H"/>
    <property type="match status" value="1"/>
</dbReference>
<dbReference type="AlphaFoldDB" id="A0A9Q1H2V1"/>
<dbReference type="InterPro" id="IPR012337">
    <property type="entry name" value="RNaseH-like_sf"/>
</dbReference>
<accession>A0A9Q1H2V1</accession>
<evidence type="ECO:0000256" key="3">
    <source>
        <dbReference type="ARBA" id="ARBA00022722"/>
    </source>
</evidence>
<dbReference type="GO" id="GO:0004523">
    <property type="term" value="F:RNA-DNA hybrid ribonuclease activity"/>
    <property type="evidence" value="ECO:0007669"/>
    <property type="project" value="InterPro"/>
</dbReference>
<keyword evidence="6" id="KW-0695">RNA-directed DNA polymerase</keyword>
<name>A0A9Q1H2V1_HOLLE</name>
<proteinExistence type="predicted"/>
<evidence type="ECO:0000256" key="7">
    <source>
        <dbReference type="ARBA" id="ARBA00023125"/>
    </source>
</evidence>
<dbReference type="SUPFAM" id="SSF53098">
    <property type="entry name" value="Ribonuclease H-like"/>
    <property type="match status" value="1"/>
</dbReference>
<keyword evidence="1" id="KW-0808">Transferase</keyword>
<gene>
    <name evidence="9" type="ORF">HOLleu_26478</name>
</gene>
<reference evidence="9" key="1">
    <citation type="submission" date="2021-10" db="EMBL/GenBank/DDBJ databases">
        <title>Tropical sea cucumber genome reveals ecological adaptation and Cuvierian tubules defense mechanism.</title>
        <authorList>
            <person name="Chen T."/>
        </authorList>
    </citation>
    <scope>NUCLEOTIDE SEQUENCE</scope>
    <source>
        <strain evidence="9">Nanhai2018</strain>
        <tissue evidence="9">Muscle</tissue>
    </source>
</reference>
<evidence type="ECO:0000313" key="9">
    <source>
        <dbReference type="EMBL" id="KAJ8030151.1"/>
    </source>
</evidence>
<dbReference type="PANTHER" id="PTHR33050:SF7">
    <property type="entry name" value="RIBONUCLEASE H"/>
    <property type="match status" value="1"/>
</dbReference>
<dbReference type="InterPro" id="IPR052055">
    <property type="entry name" value="Hepadnavirus_pol/RT"/>
</dbReference>
<dbReference type="EMBL" id="JAIZAY010000013">
    <property type="protein sequence ID" value="KAJ8030151.1"/>
    <property type="molecule type" value="Genomic_DNA"/>
</dbReference>
<evidence type="ECO:0000256" key="2">
    <source>
        <dbReference type="ARBA" id="ARBA00022695"/>
    </source>
</evidence>
<keyword evidence="5" id="KW-0378">Hydrolase</keyword>
<feature type="domain" description="RNase H type-1" evidence="8">
    <location>
        <begin position="101"/>
        <end position="229"/>
    </location>
</feature>
<comment type="caution">
    <text evidence="9">The sequence shown here is derived from an EMBL/GenBank/DDBJ whole genome shotgun (WGS) entry which is preliminary data.</text>
</comment>
<evidence type="ECO:0000259" key="8">
    <source>
        <dbReference type="PROSITE" id="PS50879"/>
    </source>
</evidence>
<evidence type="ECO:0000256" key="4">
    <source>
        <dbReference type="ARBA" id="ARBA00022759"/>
    </source>
</evidence>
<dbReference type="Proteomes" id="UP001152320">
    <property type="component" value="Chromosome 13"/>
</dbReference>
<protein>
    <recommendedName>
        <fullName evidence="8">RNase H type-1 domain-containing protein</fullName>
    </recommendedName>
</protein>
<dbReference type="Pfam" id="PF17917">
    <property type="entry name" value="RT_RNaseH"/>
    <property type="match status" value="1"/>
</dbReference>
<evidence type="ECO:0000256" key="5">
    <source>
        <dbReference type="ARBA" id="ARBA00022801"/>
    </source>
</evidence>